<evidence type="ECO:0000259" key="2">
    <source>
        <dbReference type="PROSITE" id="PS50878"/>
    </source>
</evidence>
<dbReference type="OrthoDB" id="7867682at2759"/>
<feature type="domain" description="Reverse transcriptase" evidence="2">
    <location>
        <begin position="876"/>
        <end position="1150"/>
    </location>
</feature>
<evidence type="ECO:0000256" key="1">
    <source>
        <dbReference type="SAM" id="MobiDB-lite"/>
    </source>
</evidence>
<keyword evidence="4" id="KW-1185">Reference proteome</keyword>
<dbReference type="InterPro" id="IPR000477">
    <property type="entry name" value="RT_dom"/>
</dbReference>
<dbReference type="PANTHER" id="PTHR36688:SF2">
    <property type="entry name" value="ENDONUCLEASE_EXONUCLEASE_PHOSPHATASE DOMAIN-CONTAINING PROTEIN"/>
    <property type="match status" value="1"/>
</dbReference>
<dbReference type="Gene3D" id="3.60.10.10">
    <property type="entry name" value="Endonuclease/exonuclease/phosphatase"/>
    <property type="match status" value="1"/>
</dbReference>
<dbReference type="Pfam" id="PF00078">
    <property type="entry name" value="RVT_1"/>
    <property type="match status" value="1"/>
</dbReference>
<dbReference type="PROSITE" id="PS50878">
    <property type="entry name" value="RT_POL"/>
    <property type="match status" value="1"/>
</dbReference>
<name>A0A9J6C0P9_POLVA</name>
<dbReference type="InterPro" id="IPR036691">
    <property type="entry name" value="Endo/exonu/phosph_ase_sf"/>
</dbReference>
<feature type="compositionally biased region" description="Basic residues" evidence="1">
    <location>
        <begin position="1"/>
        <end position="10"/>
    </location>
</feature>
<dbReference type="GO" id="GO:0003824">
    <property type="term" value="F:catalytic activity"/>
    <property type="evidence" value="ECO:0007669"/>
    <property type="project" value="InterPro"/>
</dbReference>
<dbReference type="Pfam" id="PF03372">
    <property type="entry name" value="Exo_endo_phos"/>
    <property type="match status" value="1"/>
</dbReference>
<proteinExistence type="predicted"/>
<feature type="compositionally biased region" description="Low complexity" evidence="1">
    <location>
        <begin position="45"/>
        <end position="73"/>
    </location>
</feature>
<dbReference type="PANTHER" id="PTHR36688">
    <property type="entry name" value="ENDO/EXONUCLEASE/PHOSPHATASE DOMAIN-CONTAINING PROTEIN"/>
    <property type="match status" value="1"/>
</dbReference>
<feature type="compositionally biased region" description="Low complexity" evidence="1">
    <location>
        <begin position="314"/>
        <end position="353"/>
    </location>
</feature>
<comment type="caution">
    <text evidence="3">The sequence shown here is derived from an EMBL/GenBank/DDBJ whole genome shotgun (WGS) entry which is preliminary data.</text>
</comment>
<dbReference type="InterPro" id="IPR005135">
    <property type="entry name" value="Endo/exonuclease/phosphatase"/>
</dbReference>
<organism evidence="3 4">
    <name type="scientific">Polypedilum vanderplanki</name>
    <name type="common">Sleeping chironomid midge</name>
    <dbReference type="NCBI Taxonomy" id="319348"/>
    <lineage>
        <taxon>Eukaryota</taxon>
        <taxon>Metazoa</taxon>
        <taxon>Ecdysozoa</taxon>
        <taxon>Arthropoda</taxon>
        <taxon>Hexapoda</taxon>
        <taxon>Insecta</taxon>
        <taxon>Pterygota</taxon>
        <taxon>Neoptera</taxon>
        <taxon>Endopterygota</taxon>
        <taxon>Diptera</taxon>
        <taxon>Nematocera</taxon>
        <taxon>Chironomoidea</taxon>
        <taxon>Chironomidae</taxon>
        <taxon>Chironominae</taxon>
        <taxon>Polypedilum</taxon>
        <taxon>Polypedilum</taxon>
    </lineage>
</organism>
<dbReference type="GO" id="GO:0071897">
    <property type="term" value="P:DNA biosynthetic process"/>
    <property type="evidence" value="ECO:0007669"/>
    <property type="project" value="UniProtKB-ARBA"/>
</dbReference>
<sequence>MQTRGRKRRQQQQASNGENSENSETENSHEATTTTKPKKAKTPKTKTPNATTTTPIKAATTTPSKATTTTSSTQNNNINNSQQGKTKPIFISTNYQVAINLLKSLSLNNKPVLKIINSQLVSVTAADLISKETIIKALSEKQFQYHSFTEKVNRKLTFVLKGFYKTTAESLLDVLKVAGIPALSVSIISQSDDRSVYTVQFPQGTTTIQQLNQQFKVIDYLLVRWEVIDRSKRRHVQCGNCKRWGHTSANCGHPFRCIKCTGSHARGECQRTTKESTADSKVACVNCSGEHPANSRKCPAFTAYVARTKSKGRPVSQPSKPPSSSIADPSAWPTPSSSAPAAQLAQNSSAPQPKITPRGRASYAEAIRSINSQASSSGSSFNVQSVESENPLLVEAIKTLQAQVQSMLMSWNCQSVSRKKAELSHFLLDHNIDIALLSETWLNDEATYSIPGFNTFTVCRQHGGVMILTKDSITVNGVNRIALSYAEAISINIPSAIGTISVTSIYCSPASSRSQASEFFRRVLDFPGSVVIAGDFNAKHSSWNNSSDTLKGKDLFGLCRHGNYTIHPPDGPTLYSSRGTLSVVDFVISKALPGVNGPKVINELSSDHLPLTFSIPVASSQVSQHTFFHWPKANWKKFRAQLNCKVPELASLDLSSCDAIDCAIDAVTVAINDAASSSIPRKAPYRFRFPFSDHLHRLTRERNRYRQQFRATQRPEFRSLVNQLNRLIKDETTKLSQASFDSKLSQLYTQDCSAFRFIKAIKNKRNGFSPLLNPATNQLVYTDSAKASVLSDSFLTNHCITTSWLSNKDALVSNVVNTFRRSQIAVSESITDHESLTLIIKSLRVRKAEGLDGIATRFLKNLPKSLLKVVTMIFNQSYKLGYFPSAWKRAKVIAIPKKDKPTDKPSNFRPISLLSTLGKLYEKVILDKVSRFEEANELIKPQQFGFRSRHSTTHQVLRIIEEATIGFNNKKSTGIVLLDLEKAFDTVWHEGLIYKLIKLKFPPEQIRVIDSFLTGRQASVYVNGHASPFFTLPAGVPQGSTLSPFLFNVFINDIPRLKHCKLAQFADDTALYTVNSWKNLGLIKTRLLGDLSTLASFYRDWKVKMNDSKTEFSIFTRSYNMRRKAEADTISFGTNTYKWQKEVRYLGVTLDTRLSFQAHIKSVLAKASGVGRSIYCIFKKHNTVPIRTKINLYKVCIRPLLTYAAPVFANCPVTYSRKLQITQNKFLRMCLNASYYTRTADLHEEGQVPLISDFIKKLTTNFYDRANNHTNSLICALGNYSSRLRGRRIRHKLPRP</sequence>
<feature type="region of interest" description="Disordered" evidence="1">
    <location>
        <begin position="1"/>
        <end position="84"/>
    </location>
</feature>
<reference evidence="3" key="1">
    <citation type="submission" date="2021-03" db="EMBL/GenBank/DDBJ databases">
        <title>Chromosome level genome of the anhydrobiotic midge Polypedilum vanderplanki.</title>
        <authorList>
            <person name="Yoshida Y."/>
            <person name="Kikawada T."/>
            <person name="Gusev O."/>
        </authorList>
    </citation>
    <scope>NUCLEOTIDE SEQUENCE</scope>
    <source>
        <strain evidence="3">NIAS01</strain>
        <tissue evidence="3">Whole body or cell culture</tissue>
    </source>
</reference>
<feature type="compositionally biased region" description="Polar residues" evidence="1">
    <location>
        <begin position="74"/>
        <end position="84"/>
    </location>
</feature>
<dbReference type="InterPro" id="IPR043502">
    <property type="entry name" value="DNA/RNA_pol_sf"/>
</dbReference>
<dbReference type="Proteomes" id="UP001107558">
    <property type="component" value="Chromosome 2"/>
</dbReference>
<evidence type="ECO:0000313" key="3">
    <source>
        <dbReference type="EMBL" id="KAG5675615.1"/>
    </source>
</evidence>
<dbReference type="CDD" id="cd01650">
    <property type="entry name" value="RT_nLTR_like"/>
    <property type="match status" value="1"/>
</dbReference>
<accession>A0A9J6C0P9</accession>
<evidence type="ECO:0000313" key="4">
    <source>
        <dbReference type="Proteomes" id="UP001107558"/>
    </source>
</evidence>
<dbReference type="SUPFAM" id="SSF56672">
    <property type="entry name" value="DNA/RNA polymerases"/>
    <property type="match status" value="1"/>
</dbReference>
<feature type="compositionally biased region" description="Low complexity" evidence="1">
    <location>
        <begin position="11"/>
        <end position="22"/>
    </location>
</feature>
<dbReference type="EMBL" id="JADBJN010000002">
    <property type="protein sequence ID" value="KAG5675615.1"/>
    <property type="molecule type" value="Genomic_DNA"/>
</dbReference>
<dbReference type="SUPFAM" id="SSF56219">
    <property type="entry name" value="DNase I-like"/>
    <property type="match status" value="1"/>
</dbReference>
<protein>
    <recommendedName>
        <fullName evidence="2">Reverse transcriptase domain-containing protein</fullName>
    </recommendedName>
</protein>
<dbReference type="InterPro" id="IPR052560">
    <property type="entry name" value="RdDP_mobile_element"/>
</dbReference>
<gene>
    <name evidence="3" type="ORF">PVAND_005504</name>
</gene>
<feature type="region of interest" description="Disordered" evidence="1">
    <location>
        <begin position="309"/>
        <end position="360"/>
    </location>
</feature>